<feature type="region of interest" description="Disordered" evidence="1">
    <location>
        <begin position="27"/>
        <end position="58"/>
    </location>
</feature>
<protein>
    <submittedName>
        <fullName evidence="2">Uncharacterized protein</fullName>
    </submittedName>
</protein>
<dbReference type="EMBL" id="CAGKOT010000026">
    <property type="protein sequence ID" value="CAB5369206.1"/>
    <property type="molecule type" value="Genomic_DNA"/>
</dbReference>
<gene>
    <name evidence="2" type="ORF">CHRIB12_LOCUS12080</name>
</gene>
<organism evidence="2 3">
    <name type="scientific">Rhizophagus irregularis</name>
    <dbReference type="NCBI Taxonomy" id="588596"/>
    <lineage>
        <taxon>Eukaryota</taxon>
        <taxon>Fungi</taxon>
        <taxon>Fungi incertae sedis</taxon>
        <taxon>Mucoromycota</taxon>
        <taxon>Glomeromycotina</taxon>
        <taxon>Glomeromycetes</taxon>
        <taxon>Glomerales</taxon>
        <taxon>Glomeraceae</taxon>
        <taxon>Rhizophagus</taxon>
    </lineage>
</organism>
<feature type="compositionally biased region" description="Basic and acidic residues" evidence="1">
    <location>
        <begin position="27"/>
        <end position="36"/>
    </location>
</feature>
<name>A0A915ZCH4_9GLOM</name>
<dbReference type="Proteomes" id="UP000684084">
    <property type="component" value="Unassembled WGS sequence"/>
</dbReference>
<proteinExistence type="predicted"/>
<comment type="caution">
    <text evidence="2">The sequence shown here is derived from an EMBL/GenBank/DDBJ whole genome shotgun (WGS) entry which is preliminary data.</text>
</comment>
<reference evidence="2" key="1">
    <citation type="submission" date="2020-05" db="EMBL/GenBank/DDBJ databases">
        <authorList>
            <person name="Rincon C."/>
            <person name="Sanders R I."/>
            <person name="Robbins C."/>
            <person name="Chaturvedi A."/>
        </authorList>
    </citation>
    <scope>NUCLEOTIDE SEQUENCE</scope>
    <source>
        <strain evidence="2">CHB12</strain>
    </source>
</reference>
<feature type="compositionally biased region" description="Acidic residues" evidence="1">
    <location>
        <begin position="45"/>
        <end position="54"/>
    </location>
</feature>
<evidence type="ECO:0000313" key="3">
    <source>
        <dbReference type="Proteomes" id="UP000684084"/>
    </source>
</evidence>
<sequence length="93" mass="10319">MNEFLSEEIPFNDIPHDEFLAIKISVKDSEDAKDSENGDNSQTNEDGEDGEDSENVNTSDLSDLSFFQFSSDANYIAQSTSDPISECLDCLIK</sequence>
<accession>A0A915ZCH4</accession>
<dbReference type="AlphaFoldDB" id="A0A915ZCH4"/>
<evidence type="ECO:0000313" key="2">
    <source>
        <dbReference type="EMBL" id="CAB5369206.1"/>
    </source>
</evidence>
<evidence type="ECO:0000256" key="1">
    <source>
        <dbReference type="SAM" id="MobiDB-lite"/>
    </source>
</evidence>